<sequence>MVSMASLSALTTEHEYHRYGKPKHYRKSGGQIDGDTRLSEDQKKQMQGLKEFFYGEVSVWAINKKNADKKAKKLNLL</sequence>
<gene>
    <name evidence="2" type="ORF">LX74_04038</name>
</gene>
<dbReference type="Proteomes" id="UP000324513">
    <property type="component" value="Unassembled WGS sequence"/>
</dbReference>
<comment type="caution">
    <text evidence="2">The sequence shown here is derived from an EMBL/GenBank/DDBJ whole genome shotgun (WGS) entry which is preliminary data.</text>
</comment>
<dbReference type="EMBL" id="VNHK01000026">
    <property type="protein sequence ID" value="TYO83947.1"/>
    <property type="molecule type" value="Genomic_DNA"/>
</dbReference>
<protein>
    <submittedName>
        <fullName evidence="2">Uncharacterized protein</fullName>
    </submittedName>
</protein>
<feature type="region of interest" description="Disordered" evidence="1">
    <location>
        <begin position="18"/>
        <end position="40"/>
    </location>
</feature>
<keyword evidence="3" id="KW-1185">Reference proteome</keyword>
<name>A0ABY3NB49_ELIMR</name>
<reference evidence="2 3" key="1">
    <citation type="submission" date="2019-07" db="EMBL/GenBank/DDBJ databases">
        <title>Genomic Encyclopedia of Archaeal and Bacterial Type Strains, Phase II (KMG-II): from individual species to whole genera.</title>
        <authorList>
            <person name="Goeker M."/>
        </authorList>
    </citation>
    <scope>NUCLEOTIDE SEQUENCE [LARGE SCALE GENOMIC DNA]</scope>
    <source>
        <strain evidence="2 3">DSM 14571</strain>
    </source>
</reference>
<evidence type="ECO:0000313" key="3">
    <source>
        <dbReference type="Proteomes" id="UP000324513"/>
    </source>
</evidence>
<accession>A0ABY3NB49</accession>
<dbReference type="RefSeq" id="WP_143349700.1">
    <property type="nucleotide sequence ID" value="NZ_FLSS01000030.1"/>
</dbReference>
<proteinExistence type="predicted"/>
<evidence type="ECO:0000256" key="1">
    <source>
        <dbReference type="SAM" id="MobiDB-lite"/>
    </source>
</evidence>
<evidence type="ECO:0000313" key="2">
    <source>
        <dbReference type="EMBL" id="TYO83947.1"/>
    </source>
</evidence>
<organism evidence="2 3">
    <name type="scientific">Elizabethkingia miricola</name>
    <name type="common">Chryseobacterium miricola</name>
    <dbReference type="NCBI Taxonomy" id="172045"/>
    <lineage>
        <taxon>Bacteria</taxon>
        <taxon>Pseudomonadati</taxon>
        <taxon>Bacteroidota</taxon>
        <taxon>Flavobacteriia</taxon>
        <taxon>Flavobacteriales</taxon>
        <taxon>Weeksellaceae</taxon>
        <taxon>Elizabethkingia</taxon>
    </lineage>
</organism>